<dbReference type="EMBL" id="JAGIYY010000002">
    <property type="protein sequence ID" value="MBP0438454.1"/>
    <property type="molecule type" value="Genomic_DNA"/>
</dbReference>
<comment type="caution">
    <text evidence="2">The sequence shown here is derived from an EMBL/GenBank/DDBJ whole genome shotgun (WGS) entry which is preliminary data.</text>
</comment>
<dbReference type="RefSeq" id="WP_209334497.1">
    <property type="nucleotide sequence ID" value="NZ_JAGIYY010000002.1"/>
</dbReference>
<dbReference type="Proteomes" id="UP000666240">
    <property type="component" value="Unassembled WGS sequence"/>
</dbReference>
<keyword evidence="3" id="KW-1185">Reference proteome</keyword>
<protein>
    <submittedName>
        <fullName evidence="2">Uncharacterized protein</fullName>
    </submittedName>
</protein>
<evidence type="ECO:0000256" key="1">
    <source>
        <dbReference type="SAM" id="Phobius"/>
    </source>
</evidence>
<name>A0A8J7UGR4_9HYPH</name>
<keyword evidence="1" id="KW-1133">Transmembrane helix</keyword>
<dbReference type="AlphaFoldDB" id="A0A8J7UGR4"/>
<proteinExistence type="predicted"/>
<evidence type="ECO:0000313" key="3">
    <source>
        <dbReference type="Proteomes" id="UP000666240"/>
    </source>
</evidence>
<organism evidence="2 3">
    <name type="scientific">Tianweitania sediminis</name>
    <dbReference type="NCBI Taxonomy" id="1502156"/>
    <lineage>
        <taxon>Bacteria</taxon>
        <taxon>Pseudomonadati</taxon>
        <taxon>Pseudomonadota</taxon>
        <taxon>Alphaproteobacteria</taxon>
        <taxon>Hyphomicrobiales</taxon>
        <taxon>Phyllobacteriaceae</taxon>
        <taxon>Tianweitania</taxon>
    </lineage>
</organism>
<sequence>MSDLKGDGRHLCRDWDYLEITRDSPEWDRCHCEGFGATYVEPAPEFPHHPGTVAYSDAVLEDAERRRALGRVVIALVVAFTFGRFILAPLAVAA</sequence>
<keyword evidence="1" id="KW-0812">Transmembrane</keyword>
<keyword evidence="1" id="KW-0472">Membrane</keyword>
<evidence type="ECO:0000313" key="2">
    <source>
        <dbReference type="EMBL" id="MBP0438454.1"/>
    </source>
</evidence>
<gene>
    <name evidence="2" type="ORF">J5Y06_07315</name>
</gene>
<reference evidence="2" key="1">
    <citation type="submission" date="2021-03" db="EMBL/GenBank/DDBJ databases">
        <title>Genome sequencing and assembly of Tianweitania sediminis.</title>
        <authorList>
            <person name="Chhetri G."/>
        </authorList>
    </citation>
    <scope>NUCLEOTIDE SEQUENCE</scope>
    <source>
        <strain evidence="2">Z8</strain>
    </source>
</reference>
<feature type="transmembrane region" description="Helical" evidence="1">
    <location>
        <begin position="72"/>
        <end position="92"/>
    </location>
</feature>
<accession>A0A8J7UGR4</accession>